<dbReference type="AlphaFoldDB" id="A0A8J7VU48"/>
<keyword evidence="5" id="KW-1185">Reference proteome</keyword>
<evidence type="ECO:0000256" key="1">
    <source>
        <dbReference type="SAM" id="MobiDB-lite"/>
    </source>
</evidence>
<feature type="region of interest" description="Disordered" evidence="1">
    <location>
        <begin position="24"/>
        <end position="102"/>
    </location>
</feature>
<proteinExistence type="predicted"/>
<dbReference type="RefSeq" id="WP_211927178.1">
    <property type="nucleotide sequence ID" value="NZ_JAGQFT020000006.1"/>
</dbReference>
<protein>
    <recommendedName>
        <fullName evidence="6">YtxH domain-containing protein</fullName>
    </recommendedName>
</protein>
<evidence type="ECO:0008006" key="6">
    <source>
        <dbReference type="Google" id="ProtNLM"/>
    </source>
</evidence>
<reference evidence="3" key="2">
    <citation type="submission" date="2021-04" db="EMBL/GenBank/DDBJ databases">
        <authorList>
            <person name="Karlyshev A.V."/>
        </authorList>
    </citation>
    <scope>NUCLEOTIDE SEQUENCE</scope>
    <source>
        <strain evidence="3">LMG 29479</strain>
    </source>
</reference>
<dbReference type="Proteomes" id="UP000675747">
    <property type="component" value="Unassembled WGS sequence"/>
</dbReference>
<evidence type="ECO:0000313" key="5">
    <source>
        <dbReference type="Proteomes" id="UP000675747"/>
    </source>
</evidence>
<keyword evidence="2" id="KW-0732">Signal</keyword>
<feature type="chain" id="PRO_5042774237" description="YtxH domain-containing protein" evidence="2">
    <location>
        <begin position="25"/>
        <end position="102"/>
    </location>
</feature>
<dbReference type="EMBL" id="JAGQFT010000113">
    <property type="protein sequence ID" value="MBR0563260.1"/>
    <property type="molecule type" value="Genomic_DNA"/>
</dbReference>
<organism evidence="3">
    <name type="scientific">Coralloluteibacterium stylophorae</name>
    <dbReference type="NCBI Taxonomy" id="1776034"/>
    <lineage>
        <taxon>Bacteria</taxon>
        <taxon>Pseudomonadati</taxon>
        <taxon>Pseudomonadota</taxon>
        <taxon>Gammaproteobacteria</taxon>
        <taxon>Lysobacterales</taxon>
        <taxon>Lysobacteraceae</taxon>
        <taxon>Coralloluteibacterium</taxon>
    </lineage>
</organism>
<evidence type="ECO:0000256" key="2">
    <source>
        <dbReference type="SAM" id="SignalP"/>
    </source>
</evidence>
<gene>
    <name evidence="4" type="ORF">KB893_010290</name>
    <name evidence="3" type="ORF">KB893_12160</name>
</gene>
<feature type="compositionally biased region" description="Basic and acidic residues" evidence="1">
    <location>
        <begin position="25"/>
        <end position="41"/>
    </location>
</feature>
<accession>A0A8J7VU48</accession>
<evidence type="ECO:0000313" key="4">
    <source>
        <dbReference type="EMBL" id="MBS7457523.1"/>
    </source>
</evidence>
<feature type="signal peptide" evidence="2">
    <location>
        <begin position="1"/>
        <end position="24"/>
    </location>
</feature>
<evidence type="ECO:0000313" key="3">
    <source>
        <dbReference type="EMBL" id="MBR0563260.1"/>
    </source>
</evidence>
<dbReference type="EMBL" id="JAGQFT020000006">
    <property type="protein sequence ID" value="MBS7457523.1"/>
    <property type="molecule type" value="Genomic_DNA"/>
</dbReference>
<name>A0A8J7VU48_9GAMM</name>
<sequence length="102" mass="10518">MKTPHILFASALALAATQLAACHADTPEGEAREAQAERSWEEAGAEVRQAASATGEAIGDSTRTAAERTGAAMQEAGQDLEHAAAHDDDEVPPADAEPPRGD</sequence>
<comment type="caution">
    <text evidence="3">The sequence shown here is derived from an EMBL/GenBank/DDBJ whole genome shotgun (WGS) entry which is preliminary data.</text>
</comment>
<reference evidence="4 5" key="1">
    <citation type="journal article" date="2021" name="Microbiol. Resour. Announc.">
        <title>Draft Genome Sequence of Coralloluteibacterium stylophorae LMG 29479T.</title>
        <authorList>
            <person name="Karlyshev A.V."/>
            <person name="Kudryashova E.B."/>
            <person name="Ariskina E.V."/>
            <person name="Conroy A.P."/>
            <person name="Abidueva E.Y."/>
        </authorList>
    </citation>
    <scope>NUCLEOTIDE SEQUENCE [LARGE SCALE GENOMIC DNA]</scope>
    <source>
        <strain evidence="4 5">LMG 29479</strain>
    </source>
</reference>